<dbReference type="EMBL" id="JAIWYP010000011">
    <property type="protein sequence ID" value="KAH3740876.1"/>
    <property type="molecule type" value="Genomic_DNA"/>
</dbReference>
<sequence>MRVIDVRHVAGPAQPPRKCLCEKNAEQQPDQDAGITSKQSNFNVGKQRADKKIKTLKCEL</sequence>
<comment type="caution">
    <text evidence="2">The sequence shown here is derived from an EMBL/GenBank/DDBJ whole genome shotgun (WGS) entry which is preliminary data.</text>
</comment>
<evidence type="ECO:0000313" key="4">
    <source>
        <dbReference type="Proteomes" id="UP000828390"/>
    </source>
</evidence>
<reference evidence="2" key="2">
    <citation type="submission" date="2020-11" db="EMBL/GenBank/DDBJ databases">
        <authorList>
            <person name="McCartney M.A."/>
            <person name="Auch B."/>
            <person name="Kono T."/>
            <person name="Mallez S."/>
            <person name="Becker A."/>
            <person name="Gohl D.M."/>
            <person name="Silverstein K.A.T."/>
            <person name="Koren S."/>
            <person name="Bechman K.B."/>
            <person name="Herman A."/>
            <person name="Abrahante J.E."/>
            <person name="Garbe J."/>
        </authorList>
    </citation>
    <scope>NUCLEOTIDE SEQUENCE</scope>
    <source>
        <strain evidence="2">Duluth1</strain>
        <tissue evidence="2">Whole animal</tissue>
    </source>
</reference>
<feature type="compositionally biased region" description="Polar residues" evidence="1">
    <location>
        <begin position="26"/>
        <end position="44"/>
    </location>
</feature>
<dbReference type="EMBL" id="JAIWYP010000011">
    <property type="protein sequence ID" value="KAH3740877.1"/>
    <property type="molecule type" value="Genomic_DNA"/>
</dbReference>
<name>A0A9D4I382_DREPO</name>
<evidence type="ECO:0000313" key="3">
    <source>
        <dbReference type="EMBL" id="KAH3740877.1"/>
    </source>
</evidence>
<organism evidence="2 4">
    <name type="scientific">Dreissena polymorpha</name>
    <name type="common">Zebra mussel</name>
    <name type="synonym">Mytilus polymorpha</name>
    <dbReference type="NCBI Taxonomy" id="45954"/>
    <lineage>
        <taxon>Eukaryota</taxon>
        <taxon>Metazoa</taxon>
        <taxon>Spiralia</taxon>
        <taxon>Lophotrochozoa</taxon>
        <taxon>Mollusca</taxon>
        <taxon>Bivalvia</taxon>
        <taxon>Autobranchia</taxon>
        <taxon>Heteroconchia</taxon>
        <taxon>Euheterodonta</taxon>
        <taxon>Imparidentia</taxon>
        <taxon>Neoheterodontei</taxon>
        <taxon>Myida</taxon>
        <taxon>Dreissenoidea</taxon>
        <taxon>Dreissenidae</taxon>
        <taxon>Dreissena</taxon>
    </lineage>
</organism>
<reference evidence="2" key="1">
    <citation type="journal article" date="2019" name="bioRxiv">
        <title>The Genome of the Zebra Mussel, Dreissena polymorpha: A Resource for Invasive Species Research.</title>
        <authorList>
            <person name="McCartney M.A."/>
            <person name="Auch B."/>
            <person name="Kono T."/>
            <person name="Mallez S."/>
            <person name="Zhang Y."/>
            <person name="Obille A."/>
            <person name="Becker A."/>
            <person name="Abrahante J.E."/>
            <person name="Garbe J."/>
            <person name="Badalamenti J.P."/>
            <person name="Herman A."/>
            <person name="Mangelson H."/>
            <person name="Liachko I."/>
            <person name="Sullivan S."/>
            <person name="Sone E.D."/>
            <person name="Koren S."/>
            <person name="Silverstein K.A.T."/>
            <person name="Beckman K.B."/>
            <person name="Gohl D.M."/>
        </authorList>
    </citation>
    <scope>NUCLEOTIDE SEQUENCE</scope>
    <source>
        <strain evidence="2">Duluth1</strain>
        <tissue evidence="2">Whole animal</tissue>
    </source>
</reference>
<dbReference type="AlphaFoldDB" id="A0A9D4I382"/>
<dbReference type="Proteomes" id="UP000828390">
    <property type="component" value="Unassembled WGS sequence"/>
</dbReference>
<evidence type="ECO:0000313" key="2">
    <source>
        <dbReference type="EMBL" id="KAH3740876.1"/>
    </source>
</evidence>
<evidence type="ECO:0000256" key="1">
    <source>
        <dbReference type="SAM" id="MobiDB-lite"/>
    </source>
</evidence>
<gene>
    <name evidence="2" type="ORF">DPMN_047592</name>
    <name evidence="3" type="ORF">DPMN_047593</name>
</gene>
<proteinExistence type="predicted"/>
<protein>
    <submittedName>
        <fullName evidence="2">Uncharacterized protein</fullName>
    </submittedName>
</protein>
<feature type="region of interest" description="Disordered" evidence="1">
    <location>
        <begin position="24"/>
        <end position="46"/>
    </location>
</feature>
<keyword evidence="4" id="KW-1185">Reference proteome</keyword>
<accession>A0A9D4I382</accession>